<feature type="transmembrane region" description="Helical" evidence="2">
    <location>
        <begin position="21"/>
        <end position="38"/>
    </location>
</feature>
<keyword evidence="2" id="KW-1133">Transmembrane helix</keyword>
<comment type="caution">
    <text evidence="3">The sequence shown here is derived from an EMBL/GenBank/DDBJ whole genome shotgun (WGS) entry which is preliminary data.</text>
</comment>
<dbReference type="Proteomes" id="UP001165085">
    <property type="component" value="Unassembled WGS sequence"/>
</dbReference>
<dbReference type="AlphaFoldDB" id="A0A9W7EES1"/>
<evidence type="ECO:0000313" key="3">
    <source>
        <dbReference type="EMBL" id="GMH76113.1"/>
    </source>
</evidence>
<feature type="compositionally biased region" description="Low complexity" evidence="1">
    <location>
        <begin position="91"/>
        <end position="101"/>
    </location>
</feature>
<evidence type="ECO:0008006" key="5">
    <source>
        <dbReference type="Google" id="ProtNLM"/>
    </source>
</evidence>
<reference evidence="4" key="1">
    <citation type="journal article" date="2023" name="Commun. Biol.">
        <title>Genome analysis of Parmales, the sister group of diatoms, reveals the evolutionary specialization of diatoms from phago-mixotrophs to photoautotrophs.</title>
        <authorList>
            <person name="Ban H."/>
            <person name="Sato S."/>
            <person name="Yoshikawa S."/>
            <person name="Yamada K."/>
            <person name="Nakamura Y."/>
            <person name="Ichinomiya M."/>
            <person name="Sato N."/>
            <person name="Blanc-Mathieu R."/>
            <person name="Endo H."/>
            <person name="Kuwata A."/>
            <person name="Ogata H."/>
        </authorList>
    </citation>
    <scope>NUCLEOTIDE SEQUENCE [LARGE SCALE GENOMIC DNA]</scope>
    <source>
        <strain evidence="4">NIES 3701</strain>
    </source>
</reference>
<accession>A0A9W7EES1</accession>
<keyword evidence="2" id="KW-0812">Transmembrane</keyword>
<keyword evidence="2" id="KW-0472">Membrane</keyword>
<evidence type="ECO:0000313" key="4">
    <source>
        <dbReference type="Proteomes" id="UP001165085"/>
    </source>
</evidence>
<feature type="region of interest" description="Disordered" evidence="1">
    <location>
        <begin position="72"/>
        <end position="113"/>
    </location>
</feature>
<proteinExistence type="predicted"/>
<protein>
    <recommendedName>
        <fullName evidence="5">Exostosin GT47 domain-containing protein</fullName>
    </recommendedName>
</protein>
<organism evidence="3 4">
    <name type="scientific">Triparma strigata</name>
    <dbReference type="NCBI Taxonomy" id="1606541"/>
    <lineage>
        <taxon>Eukaryota</taxon>
        <taxon>Sar</taxon>
        <taxon>Stramenopiles</taxon>
        <taxon>Ochrophyta</taxon>
        <taxon>Bolidophyceae</taxon>
        <taxon>Parmales</taxon>
        <taxon>Triparmaceae</taxon>
        <taxon>Triparma</taxon>
    </lineage>
</organism>
<name>A0A9W7EES1_9STRA</name>
<evidence type="ECO:0000256" key="2">
    <source>
        <dbReference type="SAM" id="Phobius"/>
    </source>
</evidence>
<dbReference type="EMBL" id="BRXY01000195">
    <property type="protein sequence ID" value="GMH76113.1"/>
    <property type="molecule type" value="Genomic_DNA"/>
</dbReference>
<keyword evidence="4" id="KW-1185">Reference proteome</keyword>
<evidence type="ECO:0000256" key="1">
    <source>
        <dbReference type="SAM" id="MobiDB-lite"/>
    </source>
</evidence>
<sequence>MTSLSALPEGERVKRNKVNKSILYLVTGLVVVAVVTVWNESAFLENDIIPVDVTGPADTTNDLATVHVTAVKPSPETQHSPIPTPPPTPSSPSSSDSVNPPILTKNPSTADSYKNGSSCSNLCAGPLFSPTTGGFPPVAFSSSPLIASFVCASTFRDMCDYVYSWPFEHYSEKVWSERGIDNAGIAKCLPPVPIIYFHPNPKLASGLARLLDALTTPAIIVSGGNDFSVPTSKPEWGQIFTHRNLGRWFGQNSDLRDTANSKFASIPIGLNCFSHGPGTEAFLESRKVAPPVTVAERRTFLVNFSLGTNPSRVAIHKQFCETDQTLPGSETQCVSWDGAAKEGMSKDKEFNNYMAMSKSLYVIAPRGAGVSTHRTWQALYSGAVPIVPHGPLDSIYEGLPVMLVNEEDYAGLGSSAEKIEELRTLFTEKYQPMFNDDAVQARLNRIYYFEKIETARVEELDKIGLSNWGEERNQCWGYKS</sequence>
<dbReference type="OrthoDB" id="45254at2759"/>
<gene>
    <name evidence="3" type="ORF">TrST_g9453</name>
</gene>